<name>K5VVW0_AGABU</name>
<feature type="region of interest" description="Disordered" evidence="1">
    <location>
        <begin position="18"/>
        <end position="293"/>
    </location>
</feature>
<dbReference type="Proteomes" id="UP000008493">
    <property type="component" value="Unassembled WGS sequence"/>
</dbReference>
<feature type="compositionally biased region" description="Polar residues" evidence="1">
    <location>
        <begin position="126"/>
        <end position="136"/>
    </location>
</feature>
<dbReference type="OMA" id="FMGEGYV"/>
<feature type="compositionally biased region" description="Polar residues" evidence="1">
    <location>
        <begin position="427"/>
        <end position="441"/>
    </location>
</feature>
<feature type="region of interest" description="Disordered" evidence="1">
    <location>
        <begin position="405"/>
        <end position="621"/>
    </location>
</feature>
<reference evidence="3" key="1">
    <citation type="journal article" date="2012" name="Proc. Natl. Acad. Sci. U.S.A.">
        <title>Genome sequence of the button mushroom Agaricus bisporus reveals mechanisms governing adaptation to a humic-rich ecological niche.</title>
        <authorList>
            <person name="Morin E."/>
            <person name="Kohler A."/>
            <person name="Baker A.R."/>
            <person name="Foulongne-Oriol M."/>
            <person name="Lombard V."/>
            <person name="Nagy L.G."/>
            <person name="Ohm R.A."/>
            <person name="Patyshakuliyeva A."/>
            <person name="Brun A."/>
            <person name="Aerts A.L."/>
            <person name="Bailey A.M."/>
            <person name="Billette C."/>
            <person name="Coutinho P.M."/>
            <person name="Deakin G."/>
            <person name="Doddapaneni H."/>
            <person name="Floudas D."/>
            <person name="Grimwood J."/>
            <person name="Hilden K."/>
            <person name="Kuees U."/>
            <person name="LaButti K.M."/>
            <person name="Lapidus A."/>
            <person name="Lindquist E.A."/>
            <person name="Lucas S.M."/>
            <person name="Murat C."/>
            <person name="Riley R.W."/>
            <person name="Salamov A.A."/>
            <person name="Schmutz J."/>
            <person name="Subramanian V."/>
            <person name="Woesten H.A.B."/>
            <person name="Xu J."/>
            <person name="Eastwood D.C."/>
            <person name="Foster G.D."/>
            <person name="Sonnenberg A.S."/>
            <person name="Cullen D."/>
            <person name="de Vries R.P."/>
            <person name="Lundell T."/>
            <person name="Hibbett D.S."/>
            <person name="Henrissat B."/>
            <person name="Burton K.S."/>
            <person name="Kerrigan R.W."/>
            <person name="Challen M.P."/>
            <person name="Grigoriev I.V."/>
            <person name="Martin F."/>
        </authorList>
    </citation>
    <scope>NUCLEOTIDE SEQUENCE [LARGE SCALE GENOMIC DNA]</scope>
    <source>
        <strain evidence="3">JB137-S8 / ATCC MYA-4627 / FGSC 10392</strain>
    </source>
</reference>
<feature type="compositionally biased region" description="Basic residues" evidence="1">
    <location>
        <begin position="667"/>
        <end position="677"/>
    </location>
</feature>
<protein>
    <submittedName>
        <fullName evidence="2">Uncharacterized protein</fullName>
    </submittedName>
</protein>
<dbReference type="KEGG" id="abp:AGABI1DRAFT128865"/>
<feature type="compositionally biased region" description="Basic and acidic residues" evidence="1">
    <location>
        <begin position="177"/>
        <end position="217"/>
    </location>
</feature>
<evidence type="ECO:0000313" key="3">
    <source>
        <dbReference type="Proteomes" id="UP000008493"/>
    </source>
</evidence>
<feature type="region of interest" description="Disordered" evidence="1">
    <location>
        <begin position="315"/>
        <end position="373"/>
    </location>
</feature>
<feature type="compositionally biased region" description="Basic and acidic residues" evidence="1">
    <location>
        <begin position="153"/>
        <end position="170"/>
    </location>
</feature>
<feature type="compositionally biased region" description="Pro residues" evidence="1">
    <location>
        <begin position="228"/>
        <end position="243"/>
    </location>
</feature>
<sequence>MDSVFGFIARELESFVVSATGAHNDDDDDQQEQHTDERPEQHKRRRGREPETLHASKRRRRRSKSVTMPGSLYPRSPSLEPATPQQRAVRFSPVPGPSKTPSPVKTAIQRFRVDADPSMLLPHSPASRTPESTLSSKARGKRRAFDDDFDLFEPEHSGELRVRGKERELKQALQRQMENEARPDLDQNSAEEERDKDKERIRQLEQEIRLLRDELAKRPSLNDSTSFPQPPAPPPPPPPPPLPNQSILRLPADADDASILFTAARASLKHQPTPKEKPINPPHVSRRKGQPTIGVTPDKMAAFLHEMKSVRLRKTGRELDSSSSFSSGSGLSFNSTRTDESTSIGEDVSILPRSLTGPIPFRPTHSTSRTVNKLKRRDTLDILDVRSRHNLSHDRALLPAAQLANEMHPPNQPSSSTSSASPVGLFSGSSCSSTEPATSDQGAPAPRLPSWHTQIKETDPPILTPSLSSDEPEKEDERDQPPSTPPQVIPSRSVYRFRGTGIPVTPLEHSRSSRSLISRKVPFPQTEPDYEQVEENAPEDTQSAHYEDSFVPIHPTTPEDPSVAPIESTVFKRRLPVSPLPSKSPRKPPPPSRRRSTPHPKKLSLTDDDHAEPLPMLSFSTPPVAVSTPGFNTHASAKPFLDTPDIFGEPLTYRGRLPPSRIPIRSSRLRSSSRSRSRSISISNKTRSDGHLTLGEELWIAQHSDEVGVGGETNNDDDDDILADEVYVGSGTRNKKQGFLAHGGAGGIPLFMEADFLERPEEERERGNVLYPQNSTADS</sequence>
<dbReference type="OrthoDB" id="3256736at2759"/>
<dbReference type="eggNOG" id="ENOG502RFKJ">
    <property type="taxonomic scope" value="Eukaryota"/>
</dbReference>
<dbReference type="HOGENOM" id="CLU_010167_0_0_1"/>
<feature type="compositionally biased region" description="Basic residues" evidence="1">
    <location>
        <begin position="55"/>
        <end position="64"/>
    </location>
</feature>
<accession>K5VVW0</accession>
<dbReference type="GeneID" id="18826905"/>
<evidence type="ECO:0000256" key="1">
    <source>
        <dbReference type="SAM" id="MobiDB-lite"/>
    </source>
</evidence>
<feature type="compositionally biased region" description="Low complexity" evidence="1">
    <location>
        <begin position="656"/>
        <end position="666"/>
    </location>
</feature>
<feature type="compositionally biased region" description="Low complexity" evidence="1">
    <location>
        <begin position="321"/>
        <end position="335"/>
    </location>
</feature>
<evidence type="ECO:0000313" key="2">
    <source>
        <dbReference type="EMBL" id="EKM78579.1"/>
    </source>
</evidence>
<dbReference type="AlphaFoldDB" id="K5VVW0"/>
<proteinExistence type="predicted"/>
<dbReference type="RefSeq" id="XP_007330452.1">
    <property type="nucleotide sequence ID" value="XM_007330390.1"/>
</dbReference>
<dbReference type="EMBL" id="JH971391">
    <property type="protein sequence ID" value="EKM78579.1"/>
    <property type="molecule type" value="Genomic_DNA"/>
</dbReference>
<dbReference type="InParanoid" id="K5VVW0"/>
<keyword evidence="3" id="KW-1185">Reference proteome</keyword>
<gene>
    <name evidence="2" type="ORF">AGABI1DRAFT_128865</name>
</gene>
<organism evidence="2 3">
    <name type="scientific">Agaricus bisporus var. burnettii (strain JB137-S8 / ATCC MYA-4627 / FGSC 10392)</name>
    <name type="common">White button mushroom</name>
    <dbReference type="NCBI Taxonomy" id="597362"/>
    <lineage>
        <taxon>Eukaryota</taxon>
        <taxon>Fungi</taxon>
        <taxon>Dikarya</taxon>
        <taxon>Basidiomycota</taxon>
        <taxon>Agaricomycotina</taxon>
        <taxon>Agaricomycetes</taxon>
        <taxon>Agaricomycetidae</taxon>
        <taxon>Agaricales</taxon>
        <taxon>Agaricineae</taxon>
        <taxon>Agaricaceae</taxon>
        <taxon>Agaricus</taxon>
    </lineage>
</organism>
<feature type="compositionally biased region" description="Basic residues" evidence="1">
    <location>
        <begin position="592"/>
        <end position="602"/>
    </location>
</feature>
<feature type="compositionally biased region" description="Basic and acidic residues" evidence="1">
    <location>
        <begin position="31"/>
        <end position="40"/>
    </location>
</feature>
<feature type="compositionally biased region" description="Low complexity" evidence="1">
    <location>
        <begin position="413"/>
        <end position="422"/>
    </location>
</feature>
<feature type="compositionally biased region" description="Acidic residues" evidence="1">
    <location>
        <begin position="528"/>
        <end position="538"/>
    </location>
</feature>
<feature type="region of interest" description="Disordered" evidence="1">
    <location>
        <begin position="650"/>
        <end position="688"/>
    </location>
</feature>